<dbReference type="Proteomes" id="UP000682733">
    <property type="component" value="Unassembled WGS sequence"/>
</dbReference>
<keyword evidence="1" id="KW-0862">Zinc</keyword>
<dbReference type="EMBL" id="CAJOBA010062350">
    <property type="protein sequence ID" value="CAF4337475.1"/>
    <property type="molecule type" value="Genomic_DNA"/>
</dbReference>
<dbReference type="InterPro" id="IPR013087">
    <property type="entry name" value="Znf_C2H2_type"/>
</dbReference>
<feature type="domain" description="C2H2-type" evidence="3">
    <location>
        <begin position="384"/>
        <end position="417"/>
    </location>
</feature>
<organism evidence="4 8">
    <name type="scientific">Didymodactylos carnosus</name>
    <dbReference type="NCBI Taxonomy" id="1234261"/>
    <lineage>
        <taxon>Eukaryota</taxon>
        <taxon>Metazoa</taxon>
        <taxon>Spiralia</taxon>
        <taxon>Gnathifera</taxon>
        <taxon>Rotifera</taxon>
        <taxon>Eurotatoria</taxon>
        <taxon>Bdelloidea</taxon>
        <taxon>Philodinida</taxon>
        <taxon>Philodinidae</taxon>
        <taxon>Didymodactylos</taxon>
    </lineage>
</organism>
<name>A0A814RGX8_9BILA</name>
<dbReference type="EMBL" id="CAJNOK010039926">
    <property type="protein sequence ID" value="CAF1547991.1"/>
    <property type="molecule type" value="Genomic_DNA"/>
</dbReference>
<feature type="compositionally biased region" description="Low complexity" evidence="2">
    <location>
        <begin position="264"/>
        <end position="288"/>
    </location>
</feature>
<feature type="compositionally biased region" description="Polar residues" evidence="2">
    <location>
        <begin position="175"/>
        <end position="186"/>
    </location>
</feature>
<accession>A0A814RGX8</accession>
<dbReference type="Gene3D" id="3.30.160.60">
    <property type="entry name" value="Classic Zinc Finger"/>
    <property type="match status" value="1"/>
</dbReference>
<dbReference type="AlphaFoldDB" id="A0A814RGX8"/>
<evidence type="ECO:0000313" key="6">
    <source>
        <dbReference type="EMBL" id="CAF3897105.1"/>
    </source>
</evidence>
<dbReference type="Proteomes" id="UP000681722">
    <property type="component" value="Unassembled WGS sequence"/>
</dbReference>
<gene>
    <name evidence="4" type="ORF">GPM918_LOCUS20311</name>
    <name evidence="5" type="ORF">OVA965_LOCUS39129</name>
    <name evidence="6" type="ORF">SRO942_LOCUS20308</name>
    <name evidence="7" type="ORF">TMI583_LOCUS40395</name>
</gene>
<protein>
    <recommendedName>
        <fullName evidence="3">C2H2-type domain-containing protein</fullName>
    </recommendedName>
</protein>
<reference evidence="4" key="1">
    <citation type="submission" date="2021-02" db="EMBL/GenBank/DDBJ databases">
        <authorList>
            <person name="Nowell W R."/>
        </authorList>
    </citation>
    <scope>NUCLEOTIDE SEQUENCE</scope>
</reference>
<dbReference type="Proteomes" id="UP000677228">
    <property type="component" value="Unassembled WGS sequence"/>
</dbReference>
<evidence type="ECO:0000313" key="4">
    <source>
        <dbReference type="EMBL" id="CAF1133295.1"/>
    </source>
</evidence>
<feature type="region of interest" description="Disordered" evidence="2">
    <location>
        <begin position="263"/>
        <end position="294"/>
    </location>
</feature>
<evidence type="ECO:0000313" key="5">
    <source>
        <dbReference type="EMBL" id="CAF1547991.1"/>
    </source>
</evidence>
<proteinExistence type="predicted"/>
<dbReference type="GO" id="GO:0008270">
    <property type="term" value="F:zinc ion binding"/>
    <property type="evidence" value="ECO:0007669"/>
    <property type="project" value="UniProtKB-KW"/>
</dbReference>
<evidence type="ECO:0000256" key="1">
    <source>
        <dbReference type="PROSITE-ProRule" id="PRU00042"/>
    </source>
</evidence>
<feature type="compositionally biased region" description="Low complexity" evidence="2">
    <location>
        <begin position="187"/>
        <end position="200"/>
    </location>
</feature>
<keyword evidence="1" id="KW-0863">Zinc-finger</keyword>
<dbReference type="Proteomes" id="UP000663829">
    <property type="component" value="Unassembled WGS sequence"/>
</dbReference>
<keyword evidence="8" id="KW-1185">Reference proteome</keyword>
<dbReference type="EMBL" id="CAJNOQ010006387">
    <property type="protein sequence ID" value="CAF1133295.1"/>
    <property type="molecule type" value="Genomic_DNA"/>
</dbReference>
<evidence type="ECO:0000313" key="8">
    <source>
        <dbReference type="Proteomes" id="UP000663829"/>
    </source>
</evidence>
<comment type="caution">
    <text evidence="4">The sequence shown here is derived from an EMBL/GenBank/DDBJ whole genome shotgun (WGS) entry which is preliminary data.</text>
</comment>
<dbReference type="PROSITE" id="PS50157">
    <property type="entry name" value="ZINC_FINGER_C2H2_2"/>
    <property type="match status" value="1"/>
</dbReference>
<evidence type="ECO:0000313" key="7">
    <source>
        <dbReference type="EMBL" id="CAF4337475.1"/>
    </source>
</evidence>
<feature type="region of interest" description="Disordered" evidence="2">
    <location>
        <begin position="175"/>
        <end position="200"/>
    </location>
</feature>
<evidence type="ECO:0000259" key="3">
    <source>
        <dbReference type="PROSITE" id="PS50157"/>
    </source>
</evidence>
<sequence>MQHGIGNALLMTAAASSATNGVLQSNYSSQGPLLNQLFSQLPQVHTININGQQALFIPTPNATQLTQLIGLQQAVAAAAASVNSTNSSLNVPRTIALPARFIPTAGTINSSTSASIQIPINTRIISNPASINLTSNPFTQLNTTSTNIDNQTIQLNIPTQSPTLQLHCQPSTNGSLSFSFTNNASGQQQQQQQQQQQSQSRNMNVILLNGTNVTTQPIIAATNLLNHETQDFQQMTTAAQLQFPVNQLATQLLQALLEGGGGTQINPSQQQQQQQQTVTTTSLPPSTTMECESTNYNSSKIECDTNKSVINTENNNTLLLDAAKKWLTLGINITNDQRESTTPNDTNKRVIKRSRKSCECPNCIFFKSNVNNPSAITNSLKRTHRCHYSDCGKEYLKTSHLRAHLRVKNSLSTNQKLQPCSELFVQYTDSVLML</sequence>
<keyword evidence="1" id="KW-0479">Metal-binding</keyword>
<dbReference type="EMBL" id="CAJOBC010006387">
    <property type="protein sequence ID" value="CAF3897105.1"/>
    <property type="molecule type" value="Genomic_DNA"/>
</dbReference>
<evidence type="ECO:0000256" key="2">
    <source>
        <dbReference type="SAM" id="MobiDB-lite"/>
    </source>
</evidence>